<name>A0ABV6VKL1_9ACTN</name>
<dbReference type="InterPro" id="IPR027802">
    <property type="entry name" value="Multi-ubiquitin_dom"/>
</dbReference>
<dbReference type="Pfam" id="PF14452">
    <property type="entry name" value="Multi_ubiq"/>
    <property type="match status" value="1"/>
</dbReference>
<evidence type="ECO:0000313" key="1">
    <source>
        <dbReference type="EMBL" id="MFC1414148.1"/>
    </source>
</evidence>
<evidence type="ECO:0000313" key="2">
    <source>
        <dbReference type="Proteomes" id="UP001592582"/>
    </source>
</evidence>
<dbReference type="Proteomes" id="UP001592582">
    <property type="component" value="Unassembled WGS sequence"/>
</dbReference>
<sequence length="88" mass="9646">MPSSTENEHGREYKIVVNTREKTVNHDEVGFDELVHLAFNPVPTGPNVVFSIGYRHAAQHPDQGTLAVGGHVKIKNGTVFNVHATDKS</sequence>
<organism evidence="1 2">
    <name type="scientific">Streptacidiphilus alkalitolerans</name>
    <dbReference type="NCBI Taxonomy" id="3342712"/>
    <lineage>
        <taxon>Bacteria</taxon>
        <taxon>Bacillati</taxon>
        <taxon>Actinomycetota</taxon>
        <taxon>Actinomycetes</taxon>
        <taxon>Kitasatosporales</taxon>
        <taxon>Streptomycetaceae</taxon>
        <taxon>Streptacidiphilus</taxon>
    </lineage>
</organism>
<reference evidence="1 2" key="1">
    <citation type="submission" date="2024-09" db="EMBL/GenBank/DDBJ databases">
        <authorList>
            <person name="Lee S.D."/>
        </authorList>
    </citation>
    <scope>NUCLEOTIDE SEQUENCE [LARGE SCALE GENOMIC DNA]</scope>
    <source>
        <strain evidence="1 2">N1-1</strain>
    </source>
</reference>
<protein>
    <submittedName>
        <fullName evidence="1">Multiubiquitin domain-containing protein</fullName>
    </submittedName>
</protein>
<keyword evidence="2" id="KW-1185">Reference proteome</keyword>
<comment type="caution">
    <text evidence="1">The sequence shown here is derived from an EMBL/GenBank/DDBJ whole genome shotgun (WGS) entry which is preliminary data.</text>
</comment>
<proteinExistence type="predicted"/>
<accession>A0ABV6VKL1</accession>
<dbReference type="EMBL" id="JBHEZX010000021">
    <property type="protein sequence ID" value="MFC1414148.1"/>
    <property type="molecule type" value="Genomic_DNA"/>
</dbReference>
<gene>
    <name evidence="1" type="ORF">ACEZDG_33300</name>
</gene>